<name>A0A511N7X5_DEIC1</name>
<accession>A0A511N7X5</accession>
<gene>
    <name evidence="1" type="ORF">DC3_45740</name>
</gene>
<dbReference type="Proteomes" id="UP000321306">
    <property type="component" value="Unassembled WGS sequence"/>
</dbReference>
<protein>
    <submittedName>
        <fullName evidence="1">Uncharacterized protein</fullName>
    </submittedName>
</protein>
<dbReference type="RefSeq" id="WP_146888576.1">
    <property type="nucleotide sequence ID" value="NZ_BJXB01000026.1"/>
</dbReference>
<comment type="caution">
    <text evidence="1">The sequence shown here is derived from an EMBL/GenBank/DDBJ whole genome shotgun (WGS) entry which is preliminary data.</text>
</comment>
<organism evidence="1 2">
    <name type="scientific">Deinococcus cellulosilyticus (strain DSM 18568 / NBRC 106333 / KACC 11606 / 5516J-15)</name>
    <dbReference type="NCBI Taxonomy" id="1223518"/>
    <lineage>
        <taxon>Bacteria</taxon>
        <taxon>Thermotogati</taxon>
        <taxon>Deinococcota</taxon>
        <taxon>Deinococci</taxon>
        <taxon>Deinococcales</taxon>
        <taxon>Deinococcaceae</taxon>
        <taxon>Deinococcus</taxon>
    </lineage>
</organism>
<proteinExistence type="predicted"/>
<sequence>MKHDHLPTHHVYQATDALMFQIRQISDLTSEFGAGASGFQAAELLVAGRRFLCTLQEEELKTSLREHPHVLIQSILDELARQGNHMILVLHHKNDDTYGWKCLLPRIKIFEVTDLLNTAGLELDTPPIHHRS</sequence>
<dbReference type="AlphaFoldDB" id="A0A511N7X5"/>
<dbReference type="EMBL" id="BJXB01000026">
    <property type="protein sequence ID" value="GEM48939.1"/>
    <property type="molecule type" value="Genomic_DNA"/>
</dbReference>
<keyword evidence="2" id="KW-1185">Reference proteome</keyword>
<evidence type="ECO:0000313" key="1">
    <source>
        <dbReference type="EMBL" id="GEM48939.1"/>
    </source>
</evidence>
<evidence type="ECO:0000313" key="2">
    <source>
        <dbReference type="Proteomes" id="UP000321306"/>
    </source>
</evidence>
<reference evidence="1 2" key="1">
    <citation type="submission" date="2019-07" db="EMBL/GenBank/DDBJ databases">
        <title>Whole genome shotgun sequence of Deinococcus cellulosilyticus NBRC 106333.</title>
        <authorList>
            <person name="Hosoyama A."/>
            <person name="Uohara A."/>
            <person name="Ohji S."/>
            <person name="Ichikawa N."/>
        </authorList>
    </citation>
    <scope>NUCLEOTIDE SEQUENCE [LARGE SCALE GENOMIC DNA]</scope>
    <source>
        <strain evidence="1 2">NBRC 106333</strain>
    </source>
</reference>